<accession>A0ABY7T5Y5</accession>
<dbReference type="Gene3D" id="3.30.450.40">
    <property type="match status" value="1"/>
</dbReference>
<dbReference type="Gene3D" id="3.30.450.20">
    <property type="entry name" value="PAS domain"/>
    <property type="match status" value="1"/>
</dbReference>
<dbReference type="InterPro" id="IPR013656">
    <property type="entry name" value="PAS_4"/>
</dbReference>
<gene>
    <name evidence="4" type="ORF">PQO05_20515</name>
</gene>
<dbReference type="RefSeq" id="WP_273629317.1">
    <property type="nucleotide sequence ID" value="NZ_CP117167.1"/>
</dbReference>
<dbReference type="Pfam" id="PF08448">
    <property type="entry name" value="PAS_4"/>
    <property type="match status" value="1"/>
</dbReference>
<dbReference type="SUPFAM" id="SSF55781">
    <property type="entry name" value="GAF domain-like"/>
    <property type="match status" value="1"/>
</dbReference>
<dbReference type="SUPFAM" id="SSF47384">
    <property type="entry name" value="Homodimeric domain of signal transducing histidine kinase"/>
    <property type="match status" value="1"/>
</dbReference>
<evidence type="ECO:0000313" key="5">
    <source>
        <dbReference type="Proteomes" id="UP001216139"/>
    </source>
</evidence>
<name>A0ABY7T5Y5_9SPHI</name>
<feature type="domain" description="GAF" evidence="3">
    <location>
        <begin position="21"/>
        <end position="163"/>
    </location>
</feature>
<dbReference type="Proteomes" id="UP001216139">
    <property type="component" value="Chromosome"/>
</dbReference>
<dbReference type="EC" id="2.7.13.3" evidence="2"/>
<comment type="catalytic activity">
    <reaction evidence="1">
        <text>ATP + protein L-histidine = ADP + protein N-phospho-L-histidine.</text>
        <dbReference type="EC" id="2.7.13.3"/>
    </reaction>
</comment>
<dbReference type="Gene3D" id="1.10.287.130">
    <property type="match status" value="1"/>
</dbReference>
<evidence type="ECO:0000313" key="4">
    <source>
        <dbReference type="EMBL" id="WCT11127.1"/>
    </source>
</evidence>
<dbReference type="InterPro" id="IPR035965">
    <property type="entry name" value="PAS-like_dom_sf"/>
</dbReference>
<sequence length="380" mass="43174">MISSESKRLEAVSRFMVLNDDITKDLNDIVNLTAQICETPIAMVTLIDEDMQWFKATQGVDIYCNTREASFCRFTIEQDELLIVPDASKDERFSKHPFVEDGPKIRFYAGANLTTRDGHNAGTLCILDVKPKELTETQQTTLKVLAKQVMNLMELNWSLQTLDEKHQEVLKQKEDADASQLHLKAIFDSSKDLFILLGKHLNILAFNNAAAKYYDRTIGKQIIAGAFLSDYLEPVVLKKLVRYYSAALAGHNVRTEFFVRKDTPYAAWLEVYFTPVKEGAEISGVALNVSDITARKKHEEQITLQNEALQRIAIIQSHELRRPVASLMGIMELIKLEEEHPYDDYAYFKMIETTVNELDDKICGIVAESETTLNNSIIVN</sequence>
<dbReference type="PANTHER" id="PTHR43102">
    <property type="entry name" value="SLR1143 PROTEIN"/>
    <property type="match status" value="1"/>
</dbReference>
<reference evidence="4 5" key="1">
    <citation type="submission" date="2023-02" db="EMBL/GenBank/DDBJ databases">
        <title>Genome sequence of Mucilaginibacter jinjuensis strain KACC 16571.</title>
        <authorList>
            <person name="Kim S."/>
            <person name="Heo J."/>
            <person name="Kwon S.-W."/>
        </authorList>
    </citation>
    <scope>NUCLEOTIDE SEQUENCE [LARGE SCALE GENOMIC DNA]</scope>
    <source>
        <strain evidence="4 5">KACC 16571</strain>
    </source>
</reference>
<organism evidence="4 5">
    <name type="scientific">Mucilaginibacter jinjuensis</name>
    <dbReference type="NCBI Taxonomy" id="1176721"/>
    <lineage>
        <taxon>Bacteria</taxon>
        <taxon>Pseudomonadati</taxon>
        <taxon>Bacteroidota</taxon>
        <taxon>Sphingobacteriia</taxon>
        <taxon>Sphingobacteriales</taxon>
        <taxon>Sphingobacteriaceae</taxon>
        <taxon>Mucilaginibacter</taxon>
    </lineage>
</organism>
<evidence type="ECO:0000259" key="3">
    <source>
        <dbReference type="SMART" id="SM00065"/>
    </source>
</evidence>
<dbReference type="InterPro" id="IPR003661">
    <property type="entry name" value="HisK_dim/P_dom"/>
</dbReference>
<dbReference type="CDD" id="cd00082">
    <property type="entry name" value="HisKA"/>
    <property type="match status" value="1"/>
</dbReference>
<dbReference type="InterPro" id="IPR000014">
    <property type="entry name" value="PAS"/>
</dbReference>
<dbReference type="EMBL" id="CP117167">
    <property type="protein sequence ID" value="WCT11127.1"/>
    <property type="molecule type" value="Genomic_DNA"/>
</dbReference>
<dbReference type="InterPro" id="IPR036097">
    <property type="entry name" value="HisK_dim/P_sf"/>
</dbReference>
<dbReference type="InterPro" id="IPR029016">
    <property type="entry name" value="GAF-like_dom_sf"/>
</dbReference>
<evidence type="ECO:0000256" key="1">
    <source>
        <dbReference type="ARBA" id="ARBA00000085"/>
    </source>
</evidence>
<keyword evidence="5" id="KW-1185">Reference proteome</keyword>
<dbReference type="InterPro" id="IPR003018">
    <property type="entry name" value="GAF"/>
</dbReference>
<dbReference type="PANTHER" id="PTHR43102:SF2">
    <property type="entry name" value="GAF DOMAIN-CONTAINING PROTEIN"/>
    <property type="match status" value="1"/>
</dbReference>
<dbReference type="SMART" id="SM00065">
    <property type="entry name" value="GAF"/>
    <property type="match status" value="1"/>
</dbReference>
<dbReference type="Pfam" id="PF01590">
    <property type="entry name" value="GAF"/>
    <property type="match status" value="1"/>
</dbReference>
<protein>
    <recommendedName>
        <fullName evidence="2">histidine kinase</fullName>
        <ecNumber evidence="2">2.7.13.3</ecNumber>
    </recommendedName>
</protein>
<dbReference type="SUPFAM" id="SSF55785">
    <property type="entry name" value="PYP-like sensor domain (PAS domain)"/>
    <property type="match status" value="1"/>
</dbReference>
<dbReference type="NCBIfam" id="TIGR00229">
    <property type="entry name" value="sensory_box"/>
    <property type="match status" value="1"/>
</dbReference>
<proteinExistence type="predicted"/>
<evidence type="ECO:0000256" key="2">
    <source>
        <dbReference type="ARBA" id="ARBA00012438"/>
    </source>
</evidence>